<keyword evidence="2" id="KW-1185">Reference proteome</keyword>
<evidence type="ECO:0000313" key="2">
    <source>
        <dbReference type="Proteomes" id="UP000053477"/>
    </source>
</evidence>
<proteinExistence type="predicted"/>
<dbReference type="AlphaFoldDB" id="A0A0H2RZS0"/>
<dbReference type="InParanoid" id="A0A0H2RZS0"/>
<reference evidence="1 2" key="1">
    <citation type="submission" date="2015-04" db="EMBL/GenBank/DDBJ databases">
        <title>Complete genome sequence of Schizopora paradoxa KUC8140, a cosmopolitan wood degrader in East Asia.</title>
        <authorList>
            <consortium name="DOE Joint Genome Institute"/>
            <person name="Min B."/>
            <person name="Park H."/>
            <person name="Jang Y."/>
            <person name="Kim J.-J."/>
            <person name="Kim K.H."/>
            <person name="Pangilinan J."/>
            <person name="Lipzen A."/>
            <person name="Riley R."/>
            <person name="Grigoriev I.V."/>
            <person name="Spatafora J.W."/>
            <person name="Choi I.-G."/>
        </authorList>
    </citation>
    <scope>NUCLEOTIDE SEQUENCE [LARGE SCALE GENOMIC DNA]</scope>
    <source>
        <strain evidence="1 2">KUC8140</strain>
    </source>
</reference>
<dbReference type="EMBL" id="KQ086031">
    <property type="protein sequence ID" value="KLO10276.1"/>
    <property type="molecule type" value="Genomic_DNA"/>
</dbReference>
<evidence type="ECO:0000313" key="1">
    <source>
        <dbReference type="EMBL" id="KLO10276.1"/>
    </source>
</evidence>
<gene>
    <name evidence="1" type="ORF">SCHPADRAFT_892485</name>
</gene>
<dbReference type="Proteomes" id="UP000053477">
    <property type="component" value="Unassembled WGS sequence"/>
</dbReference>
<protein>
    <submittedName>
        <fullName evidence="1">Uncharacterized protein</fullName>
    </submittedName>
</protein>
<organism evidence="1 2">
    <name type="scientific">Schizopora paradoxa</name>
    <dbReference type="NCBI Taxonomy" id="27342"/>
    <lineage>
        <taxon>Eukaryota</taxon>
        <taxon>Fungi</taxon>
        <taxon>Dikarya</taxon>
        <taxon>Basidiomycota</taxon>
        <taxon>Agaricomycotina</taxon>
        <taxon>Agaricomycetes</taxon>
        <taxon>Hymenochaetales</taxon>
        <taxon>Schizoporaceae</taxon>
        <taxon>Schizopora</taxon>
    </lineage>
</organism>
<sequence>MARRINIKYEVLRVDEVAYDDKYYMLTFHGGNLRLEDVYGNIRQGLCFEMSKGIPVDLYIRITDRLDFIISNVEIVPHGQRTDLENSRITAEGKVEYKHRKITVKTKEFKLIVIRSNAQTCYSQLDITK</sequence>
<name>A0A0H2RZS0_9AGAM</name>
<accession>A0A0H2RZS0</accession>